<organism evidence="8 11">
    <name type="scientific">Adineta steineri</name>
    <dbReference type="NCBI Taxonomy" id="433720"/>
    <lineage>
        <taxon>Eukaryota</taxon>
        <taxon>Metazoa</taxon>
        <taxon>Spiralia</taxon>
        <taxon>Gnathifera</taxon>
        <taxon>Rotifera</taxon>
        <taxon>Eurotatoria</taxon>
        <taxon>Bdelloidea</taxon>
        <taxon>Adinetida</taxon>
        <taxon>Adinetidae</taxon>
        <taxon>Adineta</taxon>
    </lineage>
</organism>
<feature type="transmembrane region" description="Helical" evidence="6">
    <location>
        <begin position="173"/>
        <end position="191"/>
    </location>
</feature>
<dbReference type="EMBL" id="CAJNOI010000152">
    <property type="protein sequence ID" value="CAF1134907.1"/>
    <property type="molecule type" value="Genomic_DNA"/>
</dbReference>
<feature type="transmembrane region" description="Helical" evidence="6">
    <location>
        <begin position="268"/>
        <end position="289"/>
    </location>
</feature>
<feature type="transmembrane region" description="Helical" evidence="6">
    <location>
        <begin position="437"/>
        <end position="458"/>
    </location>
</feature>
<feature type="transmembrane region" description="Helical" evidence="6">
    <location>
        <begin position="138"/>
        <end position="161"/>
    </location>
</feature>
<evidence type="ECO:0000256" key="6">
    <source>
        <dbReference type="SAM" id="Phobius"/>
    </source>
</evidence>
<comment type="subcellular location">
    <subcellularLocation>
        <location evidence="1">Membrane</location>
        <topology evidence="1">Multi-pass membrane protein</topology>
    </subcellularLocation>
</comment>
<sequence>MIPMVSDQEQIQLNSNDNLNDEEELRYKDIKQYLPTLYDTYARSKKNIILLIISSLGFLSNFDELVYLPALPTVIQDLHTSETLGLLTITVYVLGSCFCGLIWGVLSDCYGRRSIMLLALCGFILSMAGSYFSSNIGIFLVARVLQGGFICVTQIVGQATIADIYPPNERGRAIALFYAFYFMGSLVGPGIGGQLSYQFGWRSTFIVVEILAIVLFIFYVLFVPETQQYIIVCKYHKAGTKLLEYDLLVKPSLQNPCLTLAYLKETTIIPYIFVLAIGYMSMNIAQLFLSIRLSKAPYDYKSNIIGILYLPMAIAKFLGSIVGGILSDYAAVRYMTTLRIDEGHVVPALLFSVLTPIGLIIYGWSFQYGMHILLPVMGSIICAFGQTGTRPGIYSFYTIKYQQYSASVIAANNFVQLLLTSIMLTSTAIIVESIGNGLYFTIMAVANILATILPAMIVSRKIRLSSNISEKMPNQSTPLISTDDRQYHE</sequence>
<feature type="transmembrane region" description="Helical" evidence="6">
    <location>
        <begin position="203"/>
        <end position="222"/>
    </location>
</feature>
<reference evidence="8" key="1">
    <citation type="submission" date="2021-02" db="EMBL/GenBank/DDBJ databases">
        <authorList>
            <person name="Nowell W R."/>
        </authorList>
    </citation>
    <scope>NUCLEOTIDE SEQUENCE</scope>
</reference>
<evidence type="ECO:0000256" key="2">
    <source>
        <dbReference type="ARBA" id="ARBA00022448"/>
    </source>
</evidence>
<accession>A0A814RNB0</accession>
<dbReference type="PROSITE" id="PS50850">
    <property type="entry name" value="MFS"/>
    <property type="match status" value="1"/>
</dbReference>
<protein>
    <recommendedName>
        <fullName evidence="7">Major facilitator superfamily (MFS) profile domain-containing protein</fullName>
    </recommendedName>
</protein>
<dbReference type="AlphaFoldDB" id="A0A814RNB0"/>
<name>A0A814RNB0_9BILA</name>
<comment type="caution">
    <text evidence="8">The sequence shown here is derived from an EMBL/GenBank/DDBJ whole genome shotgun (WGS) entry which is preliminary data.</text>
</comment>
<feature type="transmembrane region" description="Helical" evidence="6">
    <location>
        <begin position="309"/>
        <end position="332"/>
    </location>
</feature>
<dbReference type="Pfam" id="PF07690">
    <property type="entry name" value="MFS_1"/>
    <property type="match status" value="1"/>
</dbReference>
<gene>
    <name evidence="8" type="ORF">BJG266_LOCUS23215</name>
    <name evidence="9" type="ORF">QVE165_LOCUS24875</name>
</gene>
<evidence type="ECO:0000256" key="3">
    <source>
        <dbReference type="ARBA" id="ARBA00022692"/>
    </source>
</evidence>
<evidence type="ECO:0000313" key="8">
    <source>
        <dbReference type="EMBL" id="CAF1134907.1"/>
    </source>
</evidence>
<dbReference type="PANTHER" id="PTHR23502">
    <property type="entry name" value="MAJOR FACILITATOR SUPERFAMILY"/>
    <property type="match status" value="1"/>
</dbReference>
<evidence type="ECO:0000313" key="10">
    <source>
        <dbReference type="Proteomes" id="UP000663832"/>
    </source>
</evidence>
<feature type="transmembrane region" description="Helical" evidence="6">
    <location>
        <begin position="115"/>
        <end position="132"/>
    </location>
</feature>
<feature type="domain" description="Major facilitator superfamily (MFS) profile" evidence="7">
    <location>
        <begin position="49"/>
        <end position="462"/>
    </location>
</feature>
<dbReference type="InterPro" id="IPR011701">
    <property type="entry name" value="MFS"/>
</dbReference>
<proteinExistence type="predicted"/>
<dbReference type="GO" id="GO:0022857">
    <property type="term" value="F:transmembrane transporter activity"/>
    <property type="evidence" value="ECO:0007669"/>
    <property type="project" value="InterPro"/>
</dbReference>
<feature type="transmembrane region" description="Helical" evidence="6">
    <location>
        <begin position="83"/>
        <end position="103"/>
    </location>
</feature>
<dbReference type="OrthoDB" id="3936150at2759"/>
<feature type="transmembrane region" description="Helical" evidence="6">
    <location>
        <begin position="48"/>
        <end position="71"/>
    </location>
</feature>
<dbReference type="EMBL" id="CAJNOM010000177">
    <property type="protein sequence ID" value="CAF1184438.1"/>
    <property type="molecule type" value="Genomic_DNA"/>
</dbReference>
<evidence type="ECO:0000256" key="1">
    <source>
        <dbReference type="ARBA" id="ARBA00004141"/>
    </source>
</evidence>
<evidence type="ECO:0000256" key="5">
    <source>
        <dbReference type="ARBA" id="ARBA00023136"/>
    </source>
</evidence>
<dbReference type="PANTHER" id="PTHR23502:SF51">
    <property type="entry name" value="QUINIDINE RESISTANCE PROTEIN 1-RELATED"/>
    <property type="match status" value="1"/>
</dbReference>
<feature type="transmembrane region" description="Helical" evidence="6">
    <location>
        <begin position="368"/>
        <end position="385"/>
    </location>
</feature>
<evidence type="ECO:0000259" key="7">
    <source>
        <dbReference type="PROSITE" id="PS50850"/>
    </source>
</evidence>
<evidence type="ECO:0000256" key="4">
    <source>
        <dbReference type="ARBA" id="ARBA00022989"/>
    </source>
</evidence>
<feature type="transmembrane region" description="Helical" evidence="6">
    <location>
        <begin position="406"/>
        <end position="431"/>
    </location>
</feature>
<dbReference type="InterPro" id="IPR020846">
    <property type="entry name" value="MFS_dom"/>
</dbReference>
<evidence type="ECO:0000313" key="9">
    <source>
        <dbReference type="EMBL" id="CAF1184438.1"/>
    </source>
</evidence>
<keyword evidence="5 6" id="KW-0472">Membrane</keyword>
<evidence type="ECO:0000313" key="11">
    <source>
        <dbReference type="Proteomes" id="UP000663877"/>
    </source>
</evidence>
<dbReference type="Proteomes" id="UP000663832">
    <property type="component" value="Unassembled WGS sequence"/>
</dbReference>
<keyword evidence="2" id="KW-0813">Transport</keyword>
<keyword evidence="4 6" id="KW-1133">Transmembrane helix</keyword>
<dbReference type="Proteomes" id="UP000663877">
    <property type="component" value="Unassembled WGS sequence"/>
</dbReference>
<keyword evidence="10" id="KW-1185">Reference proteome</keyword>
<dbReference type="GO" id="GO:0005886">
    <property type="term" value="C:plasma membrane"/>
    <property type="evidence" value="ECO:0007669"/>
    <property type="project" value="TreeGrafter"/>
</dbReference>
<dbReference type="SUPFAM" id="SSF103473">
    <property type="entry name" value="MFS general substrate transporter"/>
    <property type="match status" value="1"/>
</dbReference>
<dbReference type="InterPro" id="IPR036259">
    <property type="entry name" value="MFS_trans_sf"/>
</dbReference>
<feature type="transmembrane region" description="Helical" evidence="6">
    <location>
        <begin position="344"/>
        <end position="362"/>
    </location>
</feature>
<keyword evidence="3 6" id="KW-0812">Transmembrane</keyword>
<dbReference type="Gene3D" id="1.20.1250.20">
    <property type="entry name" value="MFS general substrate transporter like domains"/>
    <property type="match status" value="1"/>
</dbReference>